<evidence type="ECO:0000313" key="2">
    <source>
        <dbReference type="EMBL" id="MFC4135618.1"/>
    </source>
</evidence>
<accession>A0ABV8LZ99</accession>
<reference evidence="3" key="1">
    <citation type="journal article" date="2019" name="Int. J. Syst. Evol. Microbiol.">
        <title>The Global Catalogue of Microorganisms (GCM) 10K type strain sequencing project: providing services to taxonomists for standard genome sequencing and annotation.</title>
        <authorList>
            <consortium name="The Broad Institute Genomics Platform"/>
            <consortium name="The Broad Institute Genome Sequencing Center for Infectious Disease"/>
            <person name="Wu L."/>
            <person name="Ma J."/>
        </authorList>
    </citation>
    <scope>NUCLEOTIDE SEQUENCE [LARGE SCALE GENOMIC DNA]</scope>
    <source>
        <strain evidence="3">CGMCC 4.7289</strain>
    </source>
</reference>
<dbReference type="EMBL" id="JBHSAY010000023">
    <property type="protein sequence ID" value="MFC4135618.1"/>
    <property type="molecule type" value="Genomic_DNA"/>
</dbReference>
<comment type="caution">
    <text evidence="2">The sequence shown here is derived from an EMBL/GenBank/DDBJ whole genome shotgun (WGS) entry which is preliminary data.</text>
</comment>
<sequence>MAELLRFESDFGTVYVEERDDSGLERVGVFSRAKPAKEKLEVALAQVRPAFQAAITALSDLPVAPDEFEIEVGLTLTAEAGALIARTAAEGHLVVRAVWRNPVAGRE</sequence>
<evidence type="ECO:0000259" key="1">
    <source>
        <dbReference type="Pfam" id="PF19493"/>
    </source>
</evidence>
<proteinExistence type="predicted"/>
<protein>
    <submittedName>
        <fullName evidence="2">CU044_2847 family protein</fullName>
    </submittedName>
</protein>
<name>A0ABV8LZ99_9ACTN</name>
<evidence type="ECO:0000313" key="3">
    <source>
        <dbReference type="Proteomes" id="UP001595816"/>
    </source>
</evidence>
<dbReference type="Pfam" id="PF19493">
    <property type="entry name" value="Trypco1"/>
    <property type="match status" value="1"/>
</dbReference>
<organism evidence="2 3">
    <name type="scientific">Hamadaea flava</name>
    <dbReference type="NCBI Taxonomy" id="1742688"/>
    <lineage>
        <taxon>Bacteria</taxon>
        <taxon>Bacillati</taxon>
        <taxon>Actinomycetota</taxon>
        <taxon>Actinomycetes</taxon>
        <taxon>Micromonosporales</taxon>
        <taxon>Micromonosporaceae</taxon>
        <taxon>Hamadaea</taxon>
    </lineage>
</organism>
<gene>
    <name evidence="2" type="ORF">ACFOZ4_33810</name>
</gene>
<dbReference type="NCBIfam" id="NF041216">
    <property type="entry name" value="CU044_2847_fam"/>
    <property type="match status" value="1"/>
</dbReference>
<feature type="domain" description="Trypsin-co-occurring" evidence="1">
    <location>
        <begin position="10"/>
        <end position="100"/>
    </location>
</feature>
<dbReference type="Proteomes" id="UP001595816">
    <property type="component" value="Unassembled WGS sequence"/>
</dbReference>
<keyword evidence="3" id="KW-1185">Reference proteome</keyword>
<dbReference type="RefSeq" id="WP_253750091.1">
    <property type="nucleotide sequence ID" value="NZ_JAMZDZ010000001.1"/>
</dbReference>
<dbReference type="InterPro" id="IPR045794">
    <property type="entry name" value="Trypco1"/>
</dbReference>